<protein>
    <submittedName>
        <fullName evidence="2">Uncharacterized protein</fullName>
    </submittedName>
</protein>
<dbReference type="Proteomes" id="UP001633002">
    <property type="component" value="Unassembled WGS sequence"/>
</dbReference>
<feature type="region of interest" description="Disordered" evidence="1">
    <location>
        <begin position="1"/>
        <end position="65"/>
    </location>
</feature>
<evidence type="ECO:0000313" key="2">
    <source>
        <dbReference type="EMBL" id="KAL3693223.1"/>
    </source>
</evidence>
<dbReference type="EMBL" id="JBJQOH010000003">
    <property type="protein sequence ID" value="KAL3693223.1"/>
    <property type="molecule type" value="Genomic_DNA"/>
</dbReference>
<dbReference type="AlphaFoldDB" id="A0ABD3HPA5"/>
<name>A0ABD3HPA5_9MARC</name>
<reference evidence="2 3" key="1">
    <citation type="submission" date="2024-09" db="EMBL/GenBank/DDBJ databases">
        <title>Chromosome-scale assembly of Riccia sorocarpa.</title>
        <authorList>
            <person name="Paukszto L."/>
        </authorList>
    </citation>
    <scope>NUCLEOTIDE SEQUENCE [LARGE SCALE GENOMIC DNA]</scope>
    <source>
        <strain evidence="2">LP-2024</strain>
        <tissue evidence="2">Aerial parts of the thallus</tissue>
    </source>
</reference>
<keyword evidence="3" id="KW-1185">Reference proteome</keyword>
<evidence type="ECO:0000313" key="3">
    <source>
        <dbReference type="Proteomes" id="UP001633002"/>
    </source>
</evidence>
<proteinExistence type="predicted"/>
<evidence type="ECO:0000256" key="1">
    <source>
        <dbReference type="SAM" id="MobiDB-lite"/>
    </source>
</evidence>
<organism evidence="2 3">
    <name type="scientific">Riccia sorocarpa</name>
    <dbReference type="NCBI Taxonomy" id="122646"/>
    <lineage>
        <taxon>Eukaryota</taxon>
        <taxon>Viridiplantae</taxon>
        <taxon>Streptophyta</taxon>
        <taxon>Embryophyta</taxon>
        <taxon>Marchantiophyta</taxon>
        <taxon>Marchantiopsida</taxon>
        <taxon>Marchantiidae</taxon>
        <taxon>Marchantiales</taxon>
        <taxon>Ricciaceae</taxon>
        <taxon>Riccia</taxon>
    </lineage>
</organism>
<gene>
    <name evidence="2" type="ORF">R1sor_006874</name>
</gene>
<feature type="compositionally biased region" description="Basic and acidic residues" evidence="1">
    <location>
        <begin position="1"/>
        <end position="13"/>
    </location>
</feature>
<accession>A0ABD3HPA5</accession>
<feature type="compositionally biased region" description="Basic and acidic residues" evidence="1">
    <location>
        <begin position="44"/>
        <end position="57"/>
    </location>
</feature>
<feature type="compositionally biased region" description="Polar residues" evidence="1">
    <location>
        <begin position="18"/>
        <end position="40"/>
    </location>
</feature>
<comment type="caution">
    <text evidence="2">The sequence shown here is derived from an EMBL/GenBank/DDBJ whole genome shotgun (WGS) entry which is preliminary data.</text>
</comment>
<sequence length="210" mass="23756">MNELTEDLHEELGKQTFEAATQSEAQSKNSQDAGTSTSRKLSPKKKDNRVESARRSPDVASHSLLIASNGSDPRWHAKGVQLLNPEDFPWGCGSGGFWNRCLKSARRIPKFEFVGVGKAPTDVDVVDDGVVNASRDIHKLMRASFFLPEEFMFASDFRILRPDRQEVPNLRDLITIPFLRNREYIIMPFNDITQSEEFGGVGIWEVETRE</sequence>